<feature type="compositionally biased region" description="Basic and acidic residues" evidence="4">
    <location>
        <begin position="456"/>
        <end position="476"/>
    </location>
</feature>
<dbReference type="SUPFAM" id="SSF52540">
    <property type="entry name" value="P-loop containing nucleoside triphosphate hydrolases"/>
    <property type="match status" value="3"/>
</dbReference>
<evidence type="ECO:0000256" key="3">
    <source>
        <dbReference type="ARBA" id="ARBA00022840"/>
    </source>
</evidence>
<evidence type="ECO:0000313" key="7">
    <source>
        <dbReference type="Proteomes" id="UP000070700"/>
    </source>
</evidence>
<feature type="domain" description="AAA+ ATPase" evidence="5">
    <location>
        <begin position="158"/>
        <end position="294"/>
    </location>
</feature>
<feature type="compositionally biased region" description="Acidic residues" evidence="4">
    <location>
        <begin position="477"/>
        <end position="489"/>
    </location>
</feature>
<dbReference type="KEGG" id="psco:LY89DRAFT_577256"/>
<evidence type="ECO:0000256" key="2">
    <source>
        <dbReference type="ARBA" id="ARBA00022741"/>
    </source>
</evidence>
<feature type="region of interest" description="Disordered" evidence="4">
    <location>
        <begin position="76"/>
        <end position="116"/>
    </location>
</feature>
<dbReference type="InterPro" id="IPR050773">
    <property type="entry name" value="CbxX/CfxQ_RuBisCO_ESX"/>
</dbReference>
<comment type="similarity">
    <text evidence="1">Belongs to the CbxX/CfxQ family.</text>
</comment>
<dbReference type="SMART" id="SM00382">
    <property type="entry name" value="AAA"/>
    <property type="match status" value="3"/>
</dbReference>
<dbReference type="FunFam" id="3.40.50.300:FF:000216">
    <property type="entry name" value="Type VII secretion ATPase EccA"/>
    <property type="match status" value="2"/>
</dbReference>
<dbReference type="PANTHER" id="PTHR43392:SF2">
    <property type="entry name" value="AAA-TYPE ATPASE FAMILY PROTEIN _ ANKYRIN REPEAT FAMILY PROTEIN"/>
    <property type="match status" value="1"/>
</dbReference>
<evidence type="ECO:0000313" key="6">
    <source>
        <dbReference type="EMBL" id="KUJ21293.1"/>
    </source>
</evidence>
<dbReference type="Pfam" id="PF17866">
    <property type="entry name" value="AAA_lid_6"/>
    <property type="match status" value="1"/>
</dbReference>
<protein>
    <submittedName>
        <fullName evidence="6">p-loop containing nucleoside triphosphate hydrolase protein</fullName>
    </submittedName>
</protein>
<dbReference type="EMBL" id="KQ947408">
    <property type="protein sequence ID" value="KUJ21293.1"/>
    <property type="molecule type" value="Genomic_DNA"/>
</dbReference>
<keyword evidence="6" id="KW-0378">Hydrolase</keyword>
<feature type="region of interest" description="Disordered" evidence="4">
    <location>
        <begin position="372"/>
        <end position="489"/>
    </location>
</feature>
<dbReference type="InterPro" id="IPR041627">
    <property type="entry name" value="AAA_lid_6"/>
</dbReference>
<dbReference type="InterPro" id="IPR003593">
    <property type="entry name" value="AAA+_ATPase"/>
</dbReference>
<reference evidence="6 7" key="1">
    <citation type="submission" date="2015-10" db="EMBL/GenBank/DDBJ databases">
        <title>Full genome of DAOMC 229536 Phialocephala scopiformis, a fungal endophyte of spruce producing the potent anti-insectan compound rugulosin.</title>
        <authorList>
            <consortium name="DOE Joint Genome Institute"/>
            <person name="Walker A.K."/>
            <person name="Frasz S.L."/>
            <person name="Seifert K.A."/>
            <person name="Miller J.D."/>
            <person name="Mondo S.J."/>
            <person name="Labutti K."/>
            <person name="Lipzen A."/>
            <person name="Dockter R."/>
            <person name="Kennedy M."/>
            <person name="Grigoriev I.V."/>
            <person name="Spatafora J.W."/>
        </authorList>
    </citation>
    <scope>NUCLEOTIDE SEQUENCE [LARGE SCALE GENOMIC DNA]</scope>
    <source>
        <strain evidence="6 7">CBS 120377</strain>
    </source>
</reference>
<feature type="domain" description="AAA+ ATPase" evidence="5">
    <location>
        <begin position="830"/>
        <end position="971"/>
    </location>
</feature>
<dbReference type="InParanoid" id="A0A194XM88"/>
<keyword evidence="3" id="KW-0067">ATP-binding</keyword>
<name>A0A194XM88_MOLSC</name>
<evidence type="ECO:0000259" key="5">
    <source>
        <dbReference type="SMART" id="SM00382"/>
    </source>
</evidence>
<dbReference type="PANTHER" id="PTHR43392">
    <property type="entry name" value="AAA-TYPE ATPASE FAMILY PROTEIN / ANKYRIN REPEAT FAMILY PROTEIN"/>
    <property type="match status" value="1"/>
</dbReference>
<dbReference type="GeneID" id="28818609"/>
<dbReference type="CDD" id="cd00009">
    <property type="entry name" value="AAA"/>
    <property type="match status" value="2"/>
</dbReference>
<keyword evidence="2" id="KW-0547">Nucleotide-binding</keyword>
<evidence type="ECO:0000256" key="1">
    <source>
        <dbReference type="ARBA" id="ARBA00010378"/>
    </source>
</evidence>
<gene>
    <name evidence="6" type="ORF">LY89DRAFT_577256</name>
</gene>
<dbReference type="Proteomes" id="UP000070700">
    <property type="component" value="Unassembled WGS sequence"/>
</dbReference>
<dbReference type="Gene3D" id="1.10.8.60">
    <property type="match status" value="2"/>
</dbReference>
<sequence length="1086" mass="121264">MKIQSRFLDGIPTFFIVDLEDFERQFQIKRDQTTDSIWNADHLENRLEVFEESEGGISYRLKCICQEDSAHNLDPYCPRNIPSEPKEESSGSDSESETEEDGRVRREKEKKKKMRQNREEAIKAIMELVGLSNVKEHVEKLLVKAKTMARQGIDIKDERYGTVLIGNSGTGKTTFAKQYAKLLHSMGVIGSEQVKHTTGIYLADGGISRIKGYIEDLVESNGGVLFIDDAHYLLNDEHNGIRVLDYLLGEVDSRRGKAVFIFAGKEKEMMDVLGHGDKNLSSLLPYHIRFKDYTDEELREILWYSMKKKFDGKAEVEGGKEGLYMRIATRRLGRTRGSTLFANARSVNNLLSQILDRQAARLSNTRAERITAAAQDAKLPDSPSNSEGKESVNEVQDAKSSEDKDVVAGNIPAESHRENTWGFVGTRTTEELTPTKLEEQIPATEVSNSLSATAEEETKSDDNLDSKTEAENKNDDDTLSEVDSAEEEDYKFTKEDIIGPNPSAAVLESPAWQKMQRLTGLESVKDSILGLLELVKTNYDRELEEKVPLKVSLNRLFLGPPGTGKTLVAKLYGQLLAEIGILSKGDVIMKNPSDLIGRYIGDSENNTRAALRSAMGNVLVIDEAYMMYSGGDTGNESDSFRQGIMDTLVGEIQSEPGEDRCVLLLGYDDAMSEMLQNSNPGLNRRFPMSDAFWFQNFTLPELECILKSKLEDHVLEATEPAIKVAMDVLEKASSRVNFGNGGEVENLITKAKINYQKRVSSMPVPDRPKTWIFAPQDFDPEFDRGKSATNNLKELFKDVIGCEDIISKLEQYQRISQVMKLKGLDPKDFIPTNFVFKGPPGTGKTTTARKIAQVYYDMGHLADPSVIECSASDLVGKYVGQSAPKTAKVFERALGRVLFIDEAYRLISSPDSCSFNSEVVSELVDLLTKPKYHGKLIVILAGYTAEMNTLLSTNPGLASRFPEEIHFPSLGPDHCLEILKRNLGKNGVSCPVLGRPSLSVCKNLMRKMRFLGETKGWGNARDVETLGKNLIREAFGKVKDVEDDLICTAEMVGNAMDNMLKERRARGVVLQREREERVVDVGCEDY</sequence>
<dbReference type="Pfam" id="PF00004">
    <property type="entry name" value="AAA"/>
    <property type="match status" value="3"/>
</dbReference>
<dbReference type="FunFam" id="1.10.8.60:FF:000160">
    <property type="entry name" value="WGS project CABT00000000 data, contig 2.55"/>
    <property type="match status" value="1"/>
</dbReference>
<evidence type="ECO:0000256" key="4">
    <source>
        <dbReference type="SAM" id="MobiDB-lite"/>
    </source>
</evidence>
<dbReference type="STRING" id="149040.A0A194XM88"/>
<feature type="compositionally biased region" description="Basic and acidic residues" evidence="4">
    <location>
        <begin position="387"/>
        <end position="406"/>
    </location>
</feature>
<dbReference type="GO" id="GO:0016887">
    <property type="term" value="F:ATP hydrolysis activity"/>
    <property type="evidence" value="ECO:0007669"/>
    <property type="project" value="InterPro"/>
</dbReference>
<dbReference type="InterPro" id="IPR003959">
    <property type="entry name" value="ATPase_AAA_core"/>
</dbReference>
<dbReference type="InterPro" id="IPR000641">
    <property type="entry name" value="CbxX/CfxQ"/>
</dbReference>
<accession>A0A194XM88</accession>
<dbReference type="RefSeq" id="XP_018075648.1">
    <property type="nucleotide sequence ID" value="XM_018208883.1"/>
</dbReference>
<keyword evidence="7" id="KW-1185">Reference proteome</keyword>
<dbReference type="GO" id="GO:0005524">
    <property type="term" value="F:ATP binding"/>
    <property type="evidence" value="ECO:0007669"/>
    <property type="project" value="UniProtKB-KW"/>
</dbReference>
<proteinExistence type="inferred from homology"/>
<dbReference type="OrthoDB" id="2423195at2759"/>
<dbReference type="PRINTS" id="PR00819">
    <property type="entry name" value="CBXCFQXSUPER"/>
</dbReference>
<dbReference type="InterPro" id="IPR027417">
    <property type="entry name" value="P-loop_NTPase"/>
</dbReference>
<feature type="domain" description="AAA+ ATPase" evidence="5">
    <location>
        <begin position="551"/>
        <end position="692"/>
    </location>
</feature>
<organism evidence="6 7">
    <name type="scientific">Mollisia scopiformis</name>
    <name type="common">Conifer needle endophyte fungus</name>
    <name type="synonym">Phialocephala scopiformis</name>
    <dbReference type="NCBI Taxonomy" id="149040"/>
    <lineage>
        <taxon>Eukaryota</taxon>
        <taxon>Fungi</taxon>
        <taxon>Dikarya</taxon>
        <taxon>Ascomycota</taxon>
        <taxon>Pezizomycotina</taxon>
        <taxon>Leotiomycetes</taxon>
        <taxon>Helotiales</taxon>
        <taxon>Mollisiaceae</taxon>
        <taxon>Mollisia</taxon>
    </lineage>
</organism>
<dbReference type="Gene3D" id="3.40.50.300">
    <property type="entry name" value="P-loop containing nucleotide triphosphate hydrolases"/>
    <property type="match status" value="3"/>
</dbReference>
<dbReference type="AlphaFoldDB" id="A0A194XM88"/>